<dbReference type="Proteomes" id="UP001152519">
    <property type="component" value="Unassembled WGS sequence"/>
</dbReference>
<dbReference type="AlphaFoldDB" id="A0A9W4DRG2"/>
<protein>
    <submittedName>
        <fullName evidence="2">Uncharacterized protein</fullName>
    </submittedName>
</protein>
<feature type="compositionally biased region" description="Basic residues" evidence="1">
    <location>
        <begin position="174"/>
        <end position="214"/>
    </location>
</feature>
<feature type="region of interest" description="Disordered" evidence="1">
    <location>
        <begin position="16"/>
        <end position="43"/>
    </location>
</feature>
<reference evidence="2" key="1">
    <citation type="submission" date="2021-05" db="EMBL/GenBank/DDBJ databases">
        <authorList>
            <person name="Arsene-Ploetze F."/>
        </authorList>
    </citation>
    <scope>NUCLEOTIDE SEQUENCE</scope>
    <source>
        <strain evidence="2">DSM 42138</strain>
    </source>
</reference>
<proteinExistence type="predicted"/>
<gene>
    <name evidence="2" type="ORF">SCOCK_280087</name>
</gene>
<dbReference type="EMBL" id="CAJSLV010000057">
    <property type="protein sequence ID" value="CAG6394634.1"/>
    <property type="molecule type" value="Genomic_DNA"/>
</dbReference>
<keyword evidence="3" id="KW-1185">Reference proteome</keyword>
<evidence type="ECO:0000313" key="2">
    <source>
        <dbReference type="EMBL" id="CAG6394634.1"/>
    </source>
</evidence>
<comment type="caution">
    <text evidence="2">The sequence shown here is derived from an EMBL/GenBank/DDBJ whole genome shotgun (WGS) entry which is preliminary data.</text>
</comment>
<feature type="region of interest" description="Disordered" evidence="1">
    <location>
        <begin position="143"/>
        <end position="214"/>
    </location>
</feature>
<sequence>MFPVICVSAVTGHESSFPAESDDQVRGLQMQAPRPLGKDDPLSRPSCAEAACKGVAPEARGAAGALWGARCVRTARSSEPFKRPSWCWWYLMEPVGSWGNFAAWHAVNQLCGFSPERLCANSCVPTLPGLGFRLVKTIQAPGAGIGDRASHRNAVEGDLRGPIPPRLLRTDRLGRRRAGPAGRGPRRRARGRGPRRHRTGPPRGRPRGRRRAHRRLRPLLAAHRRAAGADLVGRVPPLPAPQPLAVA</sequence>
<feature type="compositionally biased region" description="Basic and acidic residues" evidence="1">
    <location>
        <begin position="148"/>
        <end position="159"/>
    </location>
</feature>
<evidence type="ECO:0000313" key="3">
    <source>
        <dbReference type="Proteomes" id="UP001152519"/>
    </source>
</evidence>
<name>A0A9W4DRG2_9ACTN</name>
<accession>A0A9W4DRG2</accession>
<organism evidence="2 3">
    <name type="scientific">Actinacidiphila cocklensis</name>
    <dbReference type="NCBI Taxonomy" id="887465"/>
    <lineage>
        <taxon>Bacteria</taxon>
        <taxon>Bacillati</taxon>
        <taxon>Actinomycetota</taxon>
        <taxon>Actinomycetes</taxon>
        <taxon>Kitasatosporales</taxon>
        <taxon>Streptomycetaceae</taxon>
        <taxon>Actinacidiphila</taxon>
    </lineage>
</organism>
<evidence type="ECO:0000256" key="1">
    <source>
        <dbReference type="SAM" id="MobiDB-lite"/>
    </source>
</evidence>